<evidence type="ECO:0000256" key="1">
    <source>
        <dbReference type="ARBA" id="ARBA00022478"/>
    </source>
</evidence>
<dbReference type="HAMAP" id="MF_01553">
    <property type="entry name" value="RNApol_bact_RpoY"/>
    <property type="match status" value="1"/>
</dbReference>
<keyword evidence="7" id="KW-1185">Reference proteome</keyword>
<evidence type="ECO:0000256" key="5">
    <source>
        <dbReference type="HAMAP-Rule" id="MF_01553"/>
    </source>
</evidence>
<dbReference type="Gene3D" id="3.10.20.730">
    <property type="entry name" value="RNAP, epsilon subunit-like"/>
    <property type="match status" value="1"/>
</dbReference>
<name>A0A263BXV6_9BACI</name>
<dbReference type="GO" id="GO:0006351">
    <property type="term" value="P:DNA-templated transcription"/>
    <property type="evidence" value="ECO:0007669"/>
    <property type="project" value="UniProtKB-UniRule"/>
</dbReference>
<comment type="similarity">
    <text evidence="5">Belongs to the RNA polymerase subunit epsilon family.</text>
</comment>
<evidence type="ECO:0000313" key="6">
    <source>
        <dbReference type="EMBL" id="OZM58418.1"/>
    </source>
</evidence>
<evidence type="ECO:0000256" key="3">
    <source>
        <dbReference type="ARBA" id="ARBA00022695"/>
    </source>
</evidence>
<accession>A0A263BXV6</accession>
<dbReference type="GO" id="GO:0003677">
    <property type="term" value="F:DNA binding"/>
    <property type="evidence" value="ECO:0007669"/>
    <property type="project" value="UniProtKB-UniRule"/>
</dbReference>
<dbReference type="Pfam" id="PF07288">
    <property type="entry name" value="RpoY"/>
    <property type="match status" value="1"/>
</dbReference>
<dbReference type="InterPro" id="IPR009907">
    <property type="entry name" value="RpoY"/>
</dbReference>
<dbReference type="NCBIfam" id="NF010188">
    <property type="entry name" value="PRK13667.1"/>
    <property type="match status" value="1"/>
</dbReference>
<keyword evidence="1 5" id="KW-0240">DNA-directed RNA polymerase</keyword>
<protein>
    <recommendedName>
        <fullName evidence="5">DNA-directed RNA polymerase subunit epsilon</fullName>
        <shortName evidence="5">RNAP epsilon subunit</shortName>
        <ecNumber evidence="5">2.7.7.6</ecNumber>
    </recommendedName>
    <alternativeName>
        <fullName evidence="5">RNA polymerase epsilon subunit</fullName>
    </alternativeName>
    <alternativeName>
        <fullName evidence="5">Transcriptase subunit epsilon</fullName>
    </alternativeName>
</protein>
<comment type="catalytic activity">
    <reaction evidence="5">
        <text>RNA(n) + a ribonucleoside 5'-triphosphate = RNA(n+1) + diphosphate</text>
        <dbReference type="Rhea" id="RHEA:21248"/>
        <dbReference type="Rhea" id="RHEA-COMP:14527"/>
        <dbReference type="Rhea" id="RHEA-COMP:17342"/>
        <dbReference type="ChEBI" id="CHEBI:33019"/>
        <dbReference type="ChEBI" id="CHEBI:61557"/>
        <dbReference type="ChEBI" id="CHEBI:140395"/>
        <dbReference type="EC" id="2.7.7.6"/>
    </reaction>
</comment>
<reference evidence="6 7" key="2">
    <citation type="submission" date="2017-09" db="EMBL/GenBank/DDBJ databases">
        <title>Bacillus patelloidae sp. nov., isolated from the intestinal tract of a marine limpet.</title>
        <authorList>
            <person name="Liu R."/>
            <person name="Dong C."/>
            <person name="Shao Z."/>
        </authorList>
    </citation>
    <scope>NUCLEOTIDE SEQUENCE [LARGE SCALE GENOMIC DNA]</scope>
    <source>
        <strain evidence="6 7">SA5d-4</strain>
    </source>
</reference>
<keyword evidence="2 5" id="KW-0808">Transferase</keyword>
<dbReference type="GO" id="GO:0000428">
    <property type="term" value="C:DNA-directed RNA polymerase complex"/>
    <property type="evidence" value="ECO:0007669"/>
    <property type="project" value="UniProtKB-KW"/>
</dbReference>
<reference evidence="7" key="1">
    <citation type="submission" date="2017-08" db="EMBL/GenBank/DDBJ databases">
        <authorList>
            <person name="Huang Z."/>
        </authorList>
    </citation>
    <scope>NUCLEOTIDE SEQUENCE [LARGE SCALE GENOMIC DNA]</scope>
    <source>
        <strain evidence="7">SA5d-4</strain>
    </source>
</reference>
<comment type="function">
    <text evidence="5">A non-essential component of RNA polymerase (RNAP).</text>
</comment>
<dbReference type="EC" id="2.7.7.6" evidence="5"/>
<keyword evidence="3 5" id="KW-0548">Nucleotidyltransferase</keyword>
<evidence type="ECO:0000256" key="4">
    <source>
        <dbReference type="ARBA" id="ARBA00023163"/>
    </source>
</evidence>
<sequence length="69" mass="8265">MIFKVLYQETLTEAPVREHTKCVYVEAESIREVREKLADRKYNIEHILEVTGEFLEYEKQGENYNVENV</sequence>
<comment type="subunit">
    <text evidence="5">RNAP is composed of a core of 2 alpha, a beta and a beta' subunit. The core is associated with a delta subunit, and at least one of epsilon or omega. When a sigma factor is associated with the core the holoenzyme is formed, which can initiate transcription.</text>
</comment>
<evidence type="ECO:0000256" key="2">
    <source>
        <dbReference type="ARBA" id="ARBA00022679"/>
    </source>
</evidence>
<proteinExistence type="inferred from homology"/>
<gene>
    <name evidence="5" type="primary">rpoY</name>
    <name evidence="6" type="ORF">CIB95_02295</name>
</gene>
<evidence type="ECO:0000313" key="7">
    <source>
        <dbReference type="Proteomes" id="UP000217083"/>
    </source>
</evidence>
<dbReference type="EMBL" id="NPIA01000001">
    <property type="protein sequence ID" value="OZM58418.1"/>
    <property type="molecule type" value="Genomic_DNA"/>
</dbReference>
<dbReference type="Proteomes" id="UP000217083">
    <property type="component" value="Unassembled WGS sequence"/>
</dbReference>
<dbReference type="GO" id="GO:0003899">
    <property type="term" value="F:DNA-directed RNA polymerase activity"/>
    <property type="evidence" value="ECO:0007669"/>
    <property type="project" value="UniProtKB-UniRule"/>
</dbReference>
<organism evidence="6 7">
    <name type="scientific">Lottiidibacillus patelloidae</name>
    <dbReference type="NCBI Taxonomy" id="2670334"/>
    <lineage>
        <taxon>Bacteria</taxon>
        <taxon>Bacillati</taxon>
        <taxon>Bacillota</taxon>
        <taxon>Bacilli</taxon>
        <taxon>Bacillales</taxon>
        <taxon>Bacillaceae</taxon>
        <taxon>Lottiidibacillus</taxon>
    </lineage>
</organism>
<comment type="caution">
    <text evidence="6">The sequence shown here is derived from an EMBL/GenBank/DDBJ whole genome shotgun (WGS) entry which is preliminary data.</text>
</comment>
<dbReference type="RefSeq" id="WP_094921287.1">
    <property type="nucleotide sequence ID" value="NZ_NPIA01000001.1"/>
</dbReference>
<keyword evidence="4 5" id="KW-0804">Transcription</keyword>
<dbReference type="AlphaFoldDB" id="A0A263BXV6"/>